<protein>
    <submittedName>
        <fullName evidence="10">MMPL family transporter</fullName>
    </submittedName>
</protein>
<dbReference type="Pfam" id="PF03176">
    <property type="entry name" value="MMPL"/>
    <property type="match status" value="2"/>
</dbReference>
<feature type="transmembrane region" description="Helical" evidence="8">
    <location>
        <begin position="621"/>
        <end position="646"/>
    </location>
</feature>
<feature type="transmembrane region" description="Helical" evidence="8">
    <location>
        <begin position="20"/>
        <end position="46"/>
    </location>
</feature>
<feature type="transmembrane region" description="Helical" evidence="8">
    <location>
        <begin position="224"/>
        <end position="246"/>
    </location>
</feature>
<reference evidence="11" key="1">
    <citation type="journal article" date="2019" name="Int. J. Syst. Evol. Microbiol.">
        <title>The Global Catalogue of Microorganisms (GCM) 10K type strain sequencing project: providing services to taxonomists for standard genome sequencing and annotation.</title>
        <authorList>
            <consortium name="The Broad Institute Genomics Platform"/>
            <consortium name="The Broad Institute Genome Sequencing Center for Infectious Disease"/>
            <person name="Wu L."/>
            <person name="Ma J."/>
        </authorList>
    </citation>
    <scope>NUCLEOTIDE SEQUENCE [LARGE SCALE GENOMIC DNA]</scope>
    <source>
        <strain evidence="11">JCM 17441</strain>
    </source>
</reference>
<evidence type="ECO:0000256" key="8">
    <source>
        <dbReference type="SAM" id="Phobius"/>
    </source>
</evidence>
<keyword evidence="11" id="KW-1185">Reference proteome</keyword>
<feature type="transmembrane region" description="Helical" evidence="8">
    <location>
        <begin position="198"/>
        <end position="217"/>
    </location>
</feature>
<dbReference type="EMBL" id="BAABAT010000027">
    <property type="protein sequence ID" value="GAA4257518.1"/>
    <property type="molecule type" value="Genomic_DNA"/>
</dbReference>
<evidence type="ECO:0000256" key="1">
    <source>
        <dbReference type="ARBA" id="ARBA00004651"/>
    </source>
</evidence>
<dbReference type="SUPFAM" id="SSF82866">
    <property type="entry name" value="Multidrug efflux transporter AcrB transmembrane domain"/>
    <property type="match status" value="2"/>
</dbReference>
<dbReference type="InterPro" id="IPR050545">
    <property type="entry name" value="Mycobact_MmpL"/>
</dbReference>
<evidence type="ECO:0000256" key="3">
    <source>
        <dbReference type="ARBA" id="ARBA00022475"/>
    </source>
</evidence>
<dbReference type="RefSeq" id="WP_345134488.1">
    <property type="nucleotide sequence ID" value="NZ_BAABAT010000027.1"/>
</dbReference>
<evidence type="ECO:0000256" key="5">
    <source>
        <dbReference type="ARBA" id="ARBA00022989"/>
    </source>
</evidence>
<feature type="domain" description="Membrane transport protein MMPL" evidence="9">
    <location>
        <begin position="455"/>
        <end position="732"/>
    </location>
</feature>
<evidence type="ECO:0000256" key="4">
    <source>
        <dbReference type="ARBA" id="ARBA00022692"/>
    </source>
</evidence>
<comment type="subcellular location">
    <subcellularLocation>
        <location evidence="1">Cell membrane</location>
        <topology evidence="1">Multi-pass membrane protein</topology>
    </subcellularLocation>
</comment>
<keyword evidence="4 8" id="KW-0812">Transmembrane</keyword>
<keyword evidence="6 8" id="KW-0472">Membrane</keyword>
<keyword evidence="3" id="KW-1003">Cell membrane</keyword>
<evidence type="ECO:0000313" key="10">
    <source>
        <dbReference type="EMBL" id="GAA4257518.1"/>
    </source>
</evidence>
<feature type="transmembrane region" description="Helical" evidence="8">
    <location>
        <begin position="667"/>
        <end position="688"/>
    </location>
</feature>
<organism evidence="10 11">
    <name type="scientific">Dactylosporangium darangshiense</name>
    <dbReference type="NCBI Taxonomy" id="579108"/>
    <lineage>
        <taxon>Bacteria</taxon>
        <taxon>Bacillati</taxon>
        <taxon>Actinomycetota</taxon>
        <taxon>Actinomycetes</taxon>
        <taxon>Micromonosporales</taxon>
        <taxon>Micromonosporaceae</taxon>
        <taxon>Dactylosporangium</taxon>
    </lineage>
</organism>
<feature type="transmembrane region" description="Helical" evidence="8">
    <location>
        <begin position="333"/>
        <end position="361"/>
    </location>
</feature>
<feature type="domain" description="Membrane transport protein MMPL" evidence="9">
    <location>
        <begin position="127"/>
        <end position="387"/>
    </location>
</feature>
<sequence length="756" mass="77816">MTDVVEPARRWRPSLLLRGYARLLVLLRWPVVLGWLAAAAASVVYLPAVGQGGSDLEQLVSAGNPAVASEVRSYARFGFPLLSRVAVVQRRADGLPQEVQRRAVERARAVSDGTDTAAGPIRAAVPVTNTLGLFPGSAEDGTTIVTLLFTDPDVSFADQVAAAQRFVAGHYDAADAVVGITGSVPARVEQTRIVQSSVPVLEVITIAAVFLIVAIAFRSPVASLLALVVAAVATLLTLHVGGALALRLGVPVPQETQPLLVALLLGVVTDYVVFYLSAARGRLAAGDSRLAAARHATARFTPIIATAGATAAAGTGALVVAGAPTFRAFGPGMALAILIGVVVALTLVPALLAILGPAAFWSPLRRRTAAEPLPAPAGGRWWARLLTRRWFALPMLLCIAALAVAALPMRHMRLGVSFVEALPPGNPTRTAAAAAETGFADGILSPTELLVEGDGVAGRTAELARLQQALSREPGVAAVIGPGTKGLPDGLSVFAARDGGAARFLIILADEPLGARAVATAGRLDRDLPALLHAAGLDGARAGLGGDTAVARVIVEQTVHDLGRIALAALLANLLFLVLFLRALVAPVGLLACSVLAIAATLGLTTWLFQDRLGGDGLTFYVPFAAAVLLVALGSDYNIFGIGPAWREARSRPLREALALTLPHSARAIRTAAVTLAVSFGLLLIVPLRPFRELAFALAAGVLLDAFVVRSLLAPALLSVLGSSAAPPVQPRSTGEGSSSSTVPAALEPAAPKNPI</sequence>
<feature type="transmembrane region" description="Helical" evidence="8">
    <location>
        <begin position="390"/>
        <end position="409"/>
    </location>
</feature>
<feature type="compositionally biased region" description="Polar residues" evidence="7">
    <location>
        <begin position="731"/>
        <end position="743"/>
    </location>
</feature>
<proteinExistence type="inferred from homology"/>
<dbReference type="InterPro" id="IPR004869">
    <property type="entry name" value="MMPL_dom"/>
</dbReference>
<name>A0ABP8DJJ9_9ACTN</name>
<feature type="region of interest" description="Disordered" evidence="7">
    <location>
        <begin position="724"/>
        <end position="756"/>
    </location>
</feature>
<dbReference type="Gene3D" id="1.20.1640.10">
    <property type="entry name" value="Multidrug efflux transporter AcrB transmembrane domain"/>
    <property type="match status" value="2"/>
</dbReference>
<feature type="transmembrane region" description="Helical" evidence="8">
    <location>
        <begin position="588"/>
        <end position="609"/>
    </location>
</feature>
<feature type="transmembrane region" description="Helical" evidence="8">
    <location>
        <begin position="300"/>
        <end position="321"/>
    </location>
</feature>
<gene>
    <name evidence="10" type="ORF">GCM10022255_074630</name>
</gene>
<comment type="caution">
    <text evidence="10">The sequence shown here is derived from an EMBL/GenBank/DDBJ whole genome shotgun (WGS) entry which is preliminary data.</text>
</comment>
<comment type="similarity">
    <text evidence="2">Belongs to the resistance-nodulation-cell division (RND) (TC 2.A.6) family. MmpL subfamily.</text>
</comment>
<feature type="transmembrane region" description="Helical" evidence="8">
    <location>
        <begin position="258"/>
        <end position="279"/>
    </location>
</feature>
<dbReference type="Proteomes" id="UP001500620">
    <property type="component" value="Unassembled WGS sequence"/>
</dbReference>
<accession>A0ABP8DJJ9</accession>
<evidence type="ECO:0000256" key="6">
    <source>
        <dbReference type="ARBA" id="ARBA00023136"/>
    </source>
</evidence>
<dbReference type="PANTHER" id="PTHR33406">
    <property type="entry name" value="MEMBRANE PROTEIN MJ1562-RELATED"/>
    <property type="match status" value="1"/>
</dbReference>
<evidence type="ECO:0000259" key="9">
    <source>
        <dbReference type="Pfam" id="PF03176"/>
    </source>
</evidence>
<feature type="transmembrane region" description="Helical" evidence="8">
    <location>
        <begin position="562"/>
        <end position="581"/>
    </location>
</feature>
<evidence type="ECO:0000256" key="2">
    <source>
        <dbReference type="ARBA" id="ARBA00010157"/>
    </source>
</evidence>
<dbReference type="PANTHER" id="PTHR33406:SF6">
    <property type="entry name" value="MEMBRANE PROTEIN YDGH-RELATED"/>
    <property type="match status" value="1"/>
</dbReference>
<evidence type="ECO:0000313" key="11">
    <source>
        <dbReference type="Proteomes" id="UP001500620"/>
    </source>
</evidence>
<evidence type="ECO:0000256" key="7">
    <source>
        <dbReference type="SAM" id="MobiDB-lite"/>
    </source>
</evidence>
<keyword evidence="5 8" id="KW-1133">Transmembrane helix</keyword>